<evidence type="ECO:0000313" key="2">
    <source>
        <dbReference type="Proteomes" id="UP000054477"/>
    </source>
</evidence>
<dbReference type="HOGENOM" id="CLU_2979455_0_0_1"/>
<organism evidence="1 2">
    <name type="scientific">Laccaria amethystina LaAM-08-1</name>
    <dbReference type="NCBI Taxonomy" id="1095629"/>
    <lineage>
        <taxon>Eukaryota</taxon>
        <taxon>Fungi</taxon>
        <taxon>Dikarya</taxon>
        <taxon>Basidiomycota</taxon>
        <taxon>Agaricomycotina</taxon>
        <taxon>Agaricomycetes</taxon>
        <taxon>Agaricomycetidae</taxon>
        <taxon>Agaricales</taxon>
        <taxon>Agaricineae</taxon>
        <taxon>Hydnangiaceae</taxon>
        <taxon>Laccaria</taxon>
    </lineage>
</organism>
<proteinExistence type="predicted"/>
<protein>
    <submittedName>
        <fullName evidence="1">Uncharacterized protein</fullName>
    </submittedName>
</protein>
<dbReference type="AlphaFoldDB" id="A0A0C9Y632"/>
<sequence length="58" mass="6394">MSVDVRCLVTTSLTATWHRITFACVPKYKTTMNDVRRSSSFGCHVAVSDVEPGSCGRE</sequence>
<reference evidence="2" key="2">
    <citation type="submission" date="2015-01" db="EMBL/GenBank/DDBJ databases">
        <title>Evolutionary Origins and Diversification of the Mycorrhizal Mutualists.</title>
        <authorList>
            <consortium name="DOE Joint Genome Institute"/>
            <consortium name="Mycorrhizal Genomics Consortium"/>
            <person name="Kohler A."/>
            <person name="Kuo A."/>
            <person name="Nagy L.G."/>
            <person name="Floudas D."/>
            <person name="Copeland A."/>
            <person name="Barry K.W."/>
            <person name="Cichocki N."/>
            <person name="Veneault-Fourrey C."/>
            <person name="LaButti K."/>
            <person name="Lindquist E.A."/>
            <person name="Lipzen A."/>
            <person name="Lundell T."/>
            <person name="Morin E."/>
            <person name="Murat C."/>
            <person name="Riley R."/>
            <person name="Ohm R."/>
            <person name="Sun H."/>
            <person name="Tunlid A."/>
            <person name="Henrissat B."/>
            <person name="Grigoriev I.V."/>
            <person name="Hibbett D.S."/>
            <person name="Martin F."/>
        </authorList>
    </citation>
    <scope>NUCLEOTIDE SEQUENCE [LARGE SCALE GENOMIC DNA]</scope>
    <source>
        <strain evidence="2">LaAM-08-1</strain>
    </source>
</reference>
<dbReference type="Proteomes" id="UP000054477">
    <property type="component" value="Unassembled WGS sequence"/>
</dbReference>
<keyword evidence="2" id="KW-1185">Reference proteome</keyword>
<reference evidence="1 2" key="1">
    <citation type="submission" date="2014-04" db="EMBL/GenBank/DDBJ databases">
        <authorList>
            <consortium name="DOE Joint Genome Institute"/>
            <person name="Kuo A."/>
            <person name="Kohler A."/>
            <person name="Nagy L.G."/>
            <person name="Floudas D."/>
            <person name="Copeland A."/>
            <person name="Barry K.W."/>
            <person name="Cichocki N."/>
            <person name="Veneault-Fourrey C."/>
            <person name="LaButti K."/>
            <person name="Lindquist E.A."/>
            <person name="Lipzen A."/>
            <person name="Lundell T."/>
            <person name="Morin E."/>
            <person name="Murat C."/>
            <person name="Sun H."/>
            <person name="Tunlid A."/>
            <person name="Henrissat B."/>
            <person name="Grigoriev I.V."/>
            <person name="Hibbett D.S."/>
            <person name="Martin F."/>
            <person name="Nordberg H.P."/>
            <person name="Cantor M.N."/>
            <person name="Hua S.X."/>
        </authorList>
    </citation>
    <scope>NUCLEOTIDE SEQUENCE [LARGE SCALE GENOMIC DNA]</scope>
    <source>
        <strain evidence="1 2">LaAM-08-1</strain>
    </source>
</reference>
<evidence type="ECO:0000313" key="1">
    <source>
        <dbReference type="EMBL" id="KIK03468.1"/>
    </source>
</evidence>
<dbReference type="EMBL" id="KN838579">
    <property type="protein sequence ID" value="KIK03468.1"/>
    <property type="molecule type" value="Genomic_DNA"/>
</dbReference>
<name>A0A0C9Y632_9AGAR</name>
<accession>A0A0C9Y632</accession>
<gene>
    <name evidence="1" type="ORF">K443DRAFT_5277</name>
</gene>